<sequence length="605" mass="68560">MAGIYFSRVTARGIGKRDSFVDFTPGLNIICGRSNTGKTAVARCIDFALGKMGDFPIDETFGYDEVELLVQAADGTISITRKFHKDQVDVITNIPGMMSDKYNLKYSQSQRNGLPVLSDLLLSAMGIPVPCMVIKNIDFKRAPLTLRTFLHMLLFLNNDIGKVESVLEPKESIQKTVFLSSLLFLMTGSNFPEHDEQTKKEIRIAERNAILRYVNRQISNISEKKKVLQKQMTAFQGIDVEQQMTALIAGIEQTESAISAALSRRQELVQEISELQEKMTEAELMKSRYTALKSQYTADIKRLTFIADGEMSRSVHDKNTVCPFCESHFTPKDDETYIESARGELSRILAQMNDLTKAEQSLAEEMNWMSEEMAKLDAEKDSIECHIQQELRPKAEAMRKSLADYKNFLQLKREMSVIDDFAVGWEADLRNPPVEPESALQYHPREHFDDDFKRLINQYYKDILRECNYSTEPIVANFNISDFDIEINGHKKSTHEGQGYTSFVNSVTALTFRHYLAHHGKYYPGFLIIDTPLLGLDQGVADSAPESMCSGLFRYFMNHQEEGQLIIIENSKNLPDLDYEAAGANVITFTKGLTEGRPGFLHGVE</sequence>
<dbReference type="RefSeq" id="WP_185979964.1">
    <property type="nucleotide sequence ID" value="NZ_CP060204.1"/>
</dbReference>
<organism evidence="2 3">
    <name type="scientific">Selenomonas timonae</name>
    <dbReference type="NCBI Taxonomy" id="2754044"/>
    <lineage>
        <taxon>Bacteria</taxon>
        <taxon>Bacillati</taxon>
        <taxon>Bacillota</taxon>
        <taxon>Negativicutes</taxon>
        <taxon>Selenomonadales</taxon>
        <taxon>Selenomonadaceae</taxon>
        <taxon>Selenomonas</taxon>
    </lineage>
</organism>
<keyword evidence="1" id="KW-0175">Coiled coil</keyword>
<gene>
    <name evidence="2" type="ORF">H1B31_08280</name>
</gene>
<dbReference type="InterPro" id="IPR027417">
    <property type="entry name" value="P-loop_NTPase"/>
</dbReference>
<evidence type="ECO:0000256" key="1">
    <source>
        <dbReference type="SAM" id="Coils"/>
    </source>
</evidence>
<name>A0A7G7VIB9_9FIRM</name>
<feature type="coiled-coil region" evidence="1">
    <location>
        <begin position="251"/>
        <end position="292"/>
    </location>
</feature>
<accession>A0A7G7VIB9</accession>
<evidence type="ECO:0000313" key="2">
    <source>
        <dbReference type="EMBL" id="QNH53862.1"/>
    </source>
</evidence>
<keyword evidence="3" id="KW-1185">Reference proteome</keyword>
<protein>
    <submittedName>
        <fullName evidence="2">AAA family ATPase</fullName>
    </submittedName>
</protein>
<dbReference type="Proteomes" id="UP000515480">
    <property type="component" value="Chromosome"/>
</dbReference>
<proteinExistence type="predicted"/>
<dbReference type="GO" id="GO:0016887">
    <property type="term" value="F:ATP hydrolysis activity"/>
    <property type="evidence" value="ECO:0007669"/>
    <property type="project" value="InterPro"/>
</dbReference>
<dbReference type="EMBL" id="CP060204">
    <property type="protein sequence ID" value="QNH53862.1"/>
    <property type="molecule type" value="Genomic_DNA"/>
</dbReference>
<dbReference type="SUPFAM" id="SSF52540">
    <property type="entry name" value="P-loop containing nucleoside triphosphate hydrolases"/>
    <property type="match status" value="1"/>
</dbReference>
<dbReference type="GO" id="GO:0006302">
    <property type="term" value="P:double-strand break repair"/>
    <property type="evidence" value="ECO:0007669"/>
    <property type="project" value="InterPro"/>
</dbReference>
<dbReference type="Gene3D" id="3.40.50.300">
    <property type="entry name" value="P-loop containing nucleotide triphosphate hydrolases"/>
    <property type="match status" value="1"/>
</dbReference>
<evidence type="ECO:0000313" key="3">
    <source>
        <dbReference type="Proteomes" id="UP000515480"/>
    </source>
</evidence>
<dbReference type="KEGG" id="stim:H1B31_08280"/>
<dbReference type="AlphaFoldDB" id="A0A7G7VIB9"/>
<reference evidence="2 3" key="1">
    <citation type="submission" date="2020-07" db="EMBL/GenBank/DDBJ databases">
        <title>Complete genome and description of Selenomonas timonensis sp. nov., a new bacterium isolated from a gingivitis subject.</title>
        <authorList>
            <person name="Antezack A."/>
        </authorList>
    </citation>
    <scope>NUCLEOTIDE SEQUENCE [LARGE SCALE GENOMIC DNA]</scope>
    <source>
        <strain evidence="2 3">Marseille-Q3039</strain>
    </source>
</reference>